<keyword evidence="1 2" id="KW-0129">CBS domain</keyword>
<evidence type="ECO:0000259" key="3">
    <source>
        <dbReference type="PROSITE" id="PS51371"/>
    </source>
</evidence>
<evidence type="ECO:0000313" key="5">
    <source>
        <dbReference type="Proteomes" id="UP001597374"/>
    </source>
</evidence>
<sequence>MGKVRNILAIKGNAVFSVEPETTVYNALEQMVEKNLGALLVEDKGKFVGIFTERDYARKVILRGKSSRETQIREIMSEHPATVTPDTTIEDCMKLMTSRYIRHLPVMEEGKLVGLISIGDVVKYIIDEQKFIIENLEHYITGH</sequence>
<accession>A0ABW5D3M9</accession>
<dbReference type="InterPro" id="IPR046342">
    <property type="entry name" value="CBS_dom_sf"/>
</dbReference>
<dbReference type="InterPro" id="IPR000644">
    <property type="entry name" value="CBS_dom"/>
</dbReference>
<proteinExistence type="predicted"/>
<dbReference type="Proteomes" id="UP001597374">
    <property type="component" value="Unassembled WGS sequence"/>
</dbReference>
<dbReference type="SUPFAM" id="SSF54631">
    <property type="entry name" value="CBS-domain pair"/>
    <property type="match status" value="1"/>
</dbReference>
<dbReference type="PANTHER" id="PTHR43080">
    <property type="entry name" value="CBS DOMAIN-CONTAINING PROTEIN CBSX3, MITOCHONDRIAL"/>
    <property type="match status" value="1"/>
</dbReference>
<feature type="domain" description="CBS" evidence="3">
    <location>
        <begin position="76"/>
        <end position="131"/>
    </location>
</feature>
<dbReference type="Pfam" id="PF00571">
    <property type="entry name" value="CBS"/>
    <property type="match status" value="2"/>
</dbReference>
<gene>
    <name evidence="4" type="ORF">ACFSKP_16580</name>
</gene>
<name>A0ABW5D3M9_9BACT</name>
<protein>
    <submittedName>
        <fullName evidence="4">CBS domain-containing protein</fullName>
    </submittedName>
</protein>
<dbReference type="PROSITE" id="PS51371">
    <property type="entry name" value="CBS"/>
    <property type="match status" value="2"/>
</dbReference>
<dbReference type="EMBL" id="JBHUIM010000002">
    <property type="protein sequence ID" value="MFD2247885.1"/>
    <property type="molecule type" value="Genomic_DNA"/>
</dbReference>
<reference evidence="5" key="1">
    <citation type="journal article" date="2019" name="Int. J. Syst. Evol. Microbiol.">
        <title>The Global Catalogue of Microorganisms (GCM) 10K type strain sequencing project: providing services to taxonomists for standard genome sequencing and annotation.</title>
        <authorList>
            <consortium name="The Broad Institute Genomics Platform"/>
            <consortium name="The Broad Institute Genome Sequencing Center for Infectious Disease"/>
            <person name="Wu L."/>
            <person name="Ma J."/>
        </authorList>
    </citation>
    <scope>NUCLEOTIDE SEQUENCE [LARGE SCALE GENOMIC DNA]</scope>
    <source>
        <strain evidence="5">CGMCC 4.1782</strain>
    </source>
</reference>
<keyword evidence="5" id="KW-1185">Reference proteome</keyword>
<comment type="caution">
    <text evidence="4">The sequence shown here is derived from an EMBL/GenBank/DDBJ whole genome shotgun (WGS) entry which is preliminary data.</text>
</comment>
<dbReference type="SMART" id="SM00116">
    <property type="entry name" value="CBS"/>
    <property type="match status" value="2"/>
</dbReference>
<organism evidence="4 5">
    <name type="scientific">Pontibacter ruber</name>
    <dbReference type="NCBI Taxonomy" id="1343895"/>
    <lineage>
        <taxon>Bacteria</taxon>
        <taxon>Pseudomonadati</taxon>
        <taxon>Bacteroidota</taxon>
        <taxon>Cytophagia</taxon>
        <taxon>Cytophagales</taxon>
        <taxon>Hymenobacteraceae</taxon>
        <taxon>Pontibacter</taxon>
    </lineage>
</organism>
<evidence type="ECO:0000256" key="2">
    <source>
        <dbReference type="PROSITE-ProRule" id="PRU00703"/>
    </source>
</evidence>
<dbReference type="RefSeq" id="WP_250431104.1">
    <property type="nucleotide sequence ID" value="NZ_JALPRR010000003.1"/>
</dbReference>
<dbReference type="PANTHER" id="PTHR43080:SF2">
    <property type="entry name" value="CBS DOMAIN-CONTAINING PROTEIN"/>
    <property type="match status" value="1"/>
</dbReference>
<evidence type="ECO:0000313" key="4">
    <source>
        <dbReference type="EMBL" id="MFD2247885.1"/>
    </source>
</evidence>
<dbReference type="CDD" id="cd04623">
    <property type="entry name" value="CBS_pair_bac_euk"/>
    <property type="match status" value="1"/>
</dbReference>
<feature type="domain" description="CBS" evidence="3">
    <location>
        <begin position="9"/>
        <end position="67"/>
    </location>
</feature>
<dbReference type="InterPro" id="IPR044725">
    <property type="entry name" value="CBSX3_CBS_dom"/>
</dbReference>
<evidence type="ECO:0000256" key="1">
    <source>
        <dbReference type="ARBA" id="ARBA00023122"/>
    </source>
</evidence>
<dbReference type="InterPro" id="IPR051257">
    <property type="entry name" value="Diverse_CBS-Domain"/>
</dbReference>
<dbReference type="Gene3D" id="3.10.580.10">
    <property type="entry name" value="CBS-domain"/>
    <property type="match status" value="1"/>
</dbReference>